<dbReference type="AlphaFoldDB" id="A0A1Y2D3B8"/>
<dbReference type="STRING" id="329046.A0A1Y2D3B8"/>
<feature type="region of interest" description="Disordered" evidence="2">
    <location>
        <begin position="205"/>
        <end position="226"/>
    </location>
</feature>
<comment type="similarity">
    <text evidence="1">Belongs to the STXBP/unc-18/SEC1 family.</text>
</comment>
<dbReference type="InterPro" id="IPR001619">
    <property type="entry name" value="Sec1-like"/>
</dbReference>
<evidence type="ECO:0000313" key="3">
    <source>
        <dbReference type="EMBL" id="ORY53045.1"/>
    </source>
</evidence>
<comment type="caution">
    <text evidence="3">The sequence shown here is derived from an EMBL/GenBank/DDBJ whole genome shotgun (WGS) entry which is preliminary data.</text>
</comment>
<dbReference type="InterPro" id="IPR043155">
    <property type="entry name" value="VPS33_dom3b"/>
</dbReference>
<evidence type="ECO:0000256" key="1">
    <source>
        <dbReference type="ARBA" id="ARBA00009884"/>
    </source>
</evidence>
<reference evidence="3 4" key="1">
    <citation type="submission" date="2016-07" db="EMBL/GenBank/DDBJ databases">
        <title>Pervasive Adenine N6-methylation of Active Genes in Fungi.</title>
        <authorList>
            <consortium name="DOE Joint Genome Institute"/>
            <person name="Mondo S.J."/>
            <person name="Dannebaum R.O."/>
            <person name="Kuo R.C."/>
            <person name="Labutti K."/>
            <person name="Haridas S."/>
            <person name="Kuo A."/>
            <person name="Salamov A."/>
            <person name="Ahrendt S.R."/>
            <person name="Lipzen A."/>
            <person name="Sullivan W."/>
            <person name="Andreopoulos W.B."/>
            <person name="Clum A."/>
            <person name="Lindquist E."/>
            <person name="Daum C."/>
            <person name="Ramamoorthy G.K."/>
            <person name="Gryganskyi A."/>
            <person name="Culley D."/>
            <person name="Magnuson J.K."/>
            <person name="James T.Y."/>
            <person name="O'Malley M.A."/>
            <person name="Stajich J.E."/>
            <person name="Spatafora J.W."/>
            <person name="Visel A."/>
            <person name="Grigoriev I.V."/>
        </authorList>
    </citation>
    <scope>NUCLEOTIDE SEQUENCE [LARGE SCALE GENOMIC DNA]</scope>
    <source>
        <strain evidence="3 4">JEL800</strain>
    </source>
</reference>
<dbReference type="GO" id="GO:0016192">
    <property type="term" value="P:vesicle-mediated transport"/>
    <property type="evidence" value="ECO:0007669"/>
    <property type="project" value="InterPro"/>
</dbReference>
<evidence type="ECO:0000256" key="2">
    <source>
        <dbReference type="SAM" id="MobiDB-lite"/>
    </source>
</evidence>
<dbReference type="InterPro" id="IPR027482">
    <property type="entry name" value="Sec1-like_dom2"/>
</dbReference>
<dbReference type="EMBL" id="MCGO01000002">
    <property type="protein sequence ID" value="ORY53045.1"/>
    <property type="molecule type" value="Genomic_DNA"/>
</dbReference>
<dbReference type="Gene3D" id="3.90.830.10">
    <property type="entry name" value="Syntaxin Binding Protein 1, Chain A, domain 2"/>
    <property type="match status" value="1"/>
</dbReference>
<dbReference type="Gene3D" id="3.40.50.2060">
    <property type="match status" value="1"/>
</dbReference>
<feature type="compositionally biased region" description="Low complexity" evidence="2">
    <location>
        <begin position="287"/>
        <end position="304"/>
    </location>
</feature>
<keyword evidence="4" id="KW-1185">Reference proteome</keyword>
<dbReference type="Pfam" id="PF00995">
    <property type="entry name" value="Sec1"/>
    <property type="match status" value="1"/>
</dbReference>
<name>A0A1Y2D3B8_9FUNG</name>
<dbReference type="InterPro" id="IPR043154">
    <property type="entry name" value="Sec-1-like_dom1"/>
</dbReference>
<organism evidence="3 4">
    <name type="scientific">Rhizoclosmatium globosum</name>
    <dbReference type="NCBI Taxonomy" id="329046"/>
    <lineage>
        <taxon>Eukaryota</taxon>
        <taxon>Fungi</taxon>
        <taxon>Fungi incertae sedis</taxon>
        <taxon>Chytridiomycota</taxon>
        <taxon>Chytridiomycota incertae sedis</taxon>
        <taxon>Chytridiomycetes</taxon>
        <taxon>Chytridiales</taxon>
        <taxon>Chytriomycetaceae</taxon>
        <taxon>Rhizoclosmatium</taxon>
    </lineage>
</organism>
<dbReference type="InterPro" id="IPR036045">
    <property type="entry name" value="Sec1-like_sf"/>
</dbReference>
<dbReference type="OrthoDB" id="10262287at2759"/>
<accession>A0A1Y2D3B8</accession>
<dbReference type="Gene3D" id="1.25.40.850">
    <property type="match status" value="1"/>
</dbReference>
<dbReference type="InterPro" id="IPR043127">
    <property type="entry name" value="Sec-1-like_dom3a"/>
</dbReference>
<proteinExistence type="inferred from homology"/>
<sequence length="679" mass="73159">MELLRAHISQTLLAALSRAGVSAGSKAVLVVDGALSGALSLGVEAAALRSAGVERVVALAELRSVQHSATLRVVVVLRPTLKEAKAVVDWLVVAASLGHPVHVLFVPRRSLVCERVFEDAGVSASVVLSALPIDILPLDDDLLSLELDNAAFRQLYLEKDPSCLHSVAKALLKLQALHGIIPKILGKGTNAHTLANLMLRMRREVDASSSSPESSSSLSSPSSSNSPFNVFPPKMDFDSIIILDRTVDLVTPLCMQLTYEGLVDEVFGIKTTFVQVNESFIATPANQQQQQATATASTNTPNSPIKTKKVSLNPVIDKLYTQLRDLNFAMVGAVLNQNARRIQDEVDTRHDAKTISQIKDFIGKLGGLEGDKAFLKLHTSIAEEITKRTQDPDFNKFLELQQNVLSGNQIPSQLDYLEEMVDKQAPLLQTLRLISLYSVVCGGIKAKQLELLKREIIQTYGIHHLTTLQNLHSLSLLTSLPQTSAFDTPLTVGTGPTIAPLKPSFANLRKPLAVIVDDIDEQNPTDIAYVYSGYAPASVRLVEAATGVGKFLGVGTAPIKPAVRMGGTASPARGARKERKVSWEGVEELARVVPGGAAFEMEQGLTDPNFVARSSVDKERKTTLVLFLGGCTSTEVSSLRFLSKGKGGRQFVVLTTGMLTGSRMIDSLVEKVDNVTGEL</sequence>
<feature type="region of interest" description="Disordered" evidence="2">
    <location>
        <begin position="287"/>
        <end position="306"/>
    </location>
</feature>
<dbReference type="SUPFAM" id="SSF56815">
    <property type="entry name" value="Sec1/munc18-like (SM) proteins"/>
    <property type="match status" value="1"/>
</dbReference>
<gene>
    <name evidence="3" type="ORF">BCR33DRAFT_185098</name>
</gene>
<feature type="compositionally biased region" description="Low complexity" evidence="2">
    <location>
        <begin position="208"/>
        <end position="226"/>
    </location>
</feature>
<dbReference type="PANTHER" id="PTHR11679">
    <property type="entry name" value="VESICLE PROTEIN SORTING-ASSOCIATED"/>
    <property type="match status" value="1"/>
</dbReference>
<evidence type="ECO:0000313" key="4">
    <source>
        <dbReference type="Proteomes" id="UP000193642"/>
    </source>
</evidence>
<dbReference type="Gene3D" id="3.40.50.1910">
    <property type="match status" value="1"/>
</dbReference>
<dbReference type="Proteomes" id="UP000193642">
    <property type="component" value="Unassembled WGS sequence"/>
</dbReference>
<protein>
    <submittedName>
        <fullName evidence="3">Sec1-like protein</fullName>
    </submittedName>
</protein>